<protein>
    <recommendedName>
        <fullName evidence="9">Peptidase M3A/M3B catalytic domain-containing protein</fullName>
    </recommendedName>
</protein>
<comment type="cofactor">
    <cofactor evidence="7">
        <name>Zn(2+)</name>
        <dbReference type="ChEBI" id="CHEBI:29105"/>
    </cofactor>
    <text evidence="7">Binds 1 zinc ion.</text>
</comment>
<feature type="domain" description="Peptidase M3A/M3B catalytic" evidence="9">
    <location>
        <begin position="208"/>
        <end position="282"/>
    </location>
</feature>
<name>A0ABX7YQL5_9GAMM</name>
<keyword evidence="2 7" id="KW-0645">Protease</keyword>
<proteinExistence type="inferred from homology"/>
<evidence type="ECO:0000256" key="2">
    <source>
        <dbReference type="ARBA" id="ARBA00022670"/>
    </source>
</evidence>
<evidence type="ECO:0000256" key="4">
    <source>
        <dbReference type="ARBA" id="ARBA00022801"/>
    </source>
</evidence>
<dbReference type="InterPro" id="IPR001567">
    <property type="entry name" value="Pept_M3A_M3B_dom"/>
</dbReference>
<evidence type="ECO:0000256" key="5">
    <source>
        <dbReference type="ARBA" id="ARBA00022833"/>
    </source>
</evidence>
<sequence>MQKILMLLLKLICGCTLVLLTLPARATAAAAVPLLVNQCLNYSTDFHPDFSSIITLERQTIGLQNINDQVNYYRSFVLPEAAQEALLQCQLAVADAVNRVLISPQLRPILDDLQRSNELSHHRLAAKFQYLLAHQLPLSEKAKLSTAQASIRQHLKSNNFQLDWGSCALAVTTPTVQKKSLSDHRDDTTEAKDAAAPEPLVRNIATYMLQQSDEDCRKLVWRKYQARAKSSNQTMLTTVQQLRLQQAQNAGYNSYVDYLLAEQLMGSADNLSNFLNAFSQRLDIAPWNIGKELTDLKITKINKISADDFMQTVSQRLANIGITHENIDKRWMRLWYRGRLLGELLIATAPKNRHILIRRSVIGQQAGQSQLELKAELKTLRDYQTAVSALSEALTQLAAGGRFYLDNGFTLPQDAGRIGELWLEDYLSQGFSQQLRPSPDSREQLAESYRQHMALFHAYVALEFYQTPNKQPSTSLFSHLFAGQWPEVHDYAYSFADIADTGPLIYESLWQQFVADAIYQTTANCAPEKLFEVLIVNENGADIRQTLFDIWGPDAVTRLIAQIQQGQFHPDHLPQWCPLDKFTP</sequence>
<dbReference type="SUPFAM" id="SSF55486">
    <property type="entry name" value="Metalloproteases ('zincins'), catalytic domain"/>
    <property type="match status" value="1"/>
</dbReference>
<gene>
    <name evidence="10" type="ORF">KDN34_09215</name>
</gene>
<evidence type="ECO:0000256" key="7">
    <source>
        <dbReference type="RuleBase" id="RU003435"/>
    </source>
</evidence>
<evidence type="ECO:0000313" key="11">
    <source>
        <dbReference type="Proteomes" id="UP000679575"/>
    </source>
</evidence>
<evidence type="ECO:0000259" key="9">
    <source>
        <dbReference type="Pfam" id="PF01432"/>
    </source>
</evidence>
<dbReference type="Proteomes" id="UP000679575">
    <property type="component" value="Chromosome"/>
</dbReference>
<dbReference type="Pfam" id="PF01432">
    <property type="entry name" value="Peptidase_M3"/>
    <property type="match status" value="1"/>
</dbReference>
<evidence type="ECO:0000256" key="3">
    <source>
        <dbReference type="ARBA" id="ARBA00022723"/>
    </source>
</evidence>
<comment type="similarity">
    <text evidence="1 7">Belongs to the peptidase M3 family.</text>
</comment>
<feature type="chain" id="PRO_5046130570" description="Peptidase M3A/M3B catalytic domain-containing protein" evidence="8">
    <location>
        <begin position="27"/>
        <end position="584"/>
    </location>
</feature>
<keyword evidence="6 7" id="KW-0482">Metalloprotease</keyword>
<dbReference type="PANTHER" id="PTHR11804:SF84">
    <property type="entry name" value="SACCHAROLYSIN"/>
    <property type="match status" value="1"/>
</dbReference>
<dbReference type="InterPro" id="IPR024077">
    <property type="entry name" value="Neurolysin/TOP_dom2"/>
</dbReference>
<organism evidence="10 11">
    <name type="scientific">Shewanella yunxiaonensis</name>
    <dbReference type="NCBI Taxonomy" id="2829809"/>
    <lineage>
        <taxon>Bacteria</taxon>
        <taxon>Pseudomonadati</taxon>
        <taxon>Pseudomonadota</taxon>
        <taxon>Gammaproteobacteria</taxon>
        <taxon>Alteromonadales</taxon>
        <taxon>Shewanellaceae</taxon>
        <taxon>Shewanella</taxon>
    </lineage>
</organism>
<keyword evidence="11" id="KW-1185">Reference proteome</keyword>
<accession>A0ABX7YQL5</accession>
<keyword evidence="8" id="KW-0732">Signal</keyword>
<dbReference type="RefSeq" id="WP_212593523.1">
    <property type="nucleotide sequence ID" value="NZ_CP073587.1"/>
</dbReference>
<keyword evidence="4 7" id="KW-0378">Hydrolase</keyword>
<keyword evidence="5 7" id="KW-0862">Zinc</keyword>
<evidence type="ECO:0000256" key="8">
    <source>
        <dbReference type="SAM" id="SignalP"/>
    </source>
</evidence>
<dbReference type="EMBL" id="CP073587">
    <property type="protein sequence ID" value="QUN04466.1"/>
    <property type="molecule type" value="Genomic_DNA"/>
</dbReference>
<evidence type="ECO:0000313" key="10">
    <source>
        <dbReference type="EMBL" id="QUN04466.1"/>
    </source>
</evidence>
<evidence type="ECO:0000256" key="1">
    <source>
        <dbReference type="ARBA" id="ARBA00006040"/>
    </source>
</evidence>
<dbReference type="InterPro" id="IPR045090">
    <property type="entry name" value="Pept_M3A_M3B"/>
</dbReference>
<dbReference type="Gene3D" id="1.10.1370.10">
    <property type="entry name" value="Neurolysin, domain 3"/>
    <property type="match status" value="1"/>
</dbReference>
<dbReference type="PANTHER" id="PTHR11804">
    <property type="entry name" value="PROTEASE M3 THIMET OLIGOPEPTIDASE-RELATED"/>
    <property type="match status" value="1"/>
</dbReference>
<reference evidence="10 11" key="1">
    <citation type="submission" date="2021-04" db="EMBL/GenBank/DDBJ databases">
        <title>Novel species identification of genus Shewanella.</title>
        <authorList>
            <person name="Liu G."/>
        </authorList>
    </citation>
    <scope>NUCLEOTIDE SEQUENCE [LARGE SCALE GENOMIC DNA]</scope>
    <source>
        <strain evidence="10 11">FJAT-54481</strain>
    </source>
</reference>
<evidence type="ECO:0000256" key="6">
    <source>
        <dbReference type="ARBA" id="ARBA00023049"/>
    </source>
</evidence>
<keyword evidence="3 7" id="KW-0479">Metal-binding</keyword>
<feature type="signal peptide" evidence="8">
    <location>
        <begin position="1"/>
        <end position="26"/>
    </location>
</feature>